<comment type="subcellular location">
    <subcellularLocation>
        <location evidence="1">Membrane</location>
        <topology evidence="1">Multi-pass membrane protein</topology>
    </subcellularLocation>
</comment>
<dbReference type="Proteomes" id="UP001430149">
    <property type="component" value="Unassembled WGS sequence"/>
</dbReference>
<feature type="transmembrane region" description="Helical" evidence="5">
    <location>
        <begin position="123"/>
        <end position="143"/>
    </location>
</feature>
<dbReference type="EMBL" id="JADIKE010000034">
    <property type="protein sequence ID" value="MBM7125461.1"/>
    <property type="molecule type" value="Genomic_DNA"/>
</dbReference>
<accession>A0ABS2K2S9</accession>
<keyword evidence="8" id="KW-1185">Reference proteome</keyword>
<sequence>MFVLVLGLIIFLGLHSIRIMADGWRSRQIARLGLKPWKGIYAILSIIGLLLIIWGFGLARQHPVLIYAPPLWLRHLNGLFMLVSLIFFAAARVPRNHIKAKFGHPQVLAVKTWSFGHLLATGMLHDLVLFVPFLIWSVLLFIVSRRRDRLNGTIYPTGTVKGDVIAVAIGVIVWALFAFWLHTLLIGVNPMI</sequence>
<proteinExistence type="predicted"/>
<evidence type="ECO:0000256" key="3">
    <source>
        <dbReference type="ARBA" id="ARBA00022989"/>
    </source>
</evidence>
<keyword evidence="2 5" id="KW-0812">Transmembrane</keyword>
<evidence type="ECO:0000256" key="5">
    <source>
        <dbReference type="SAM" id="Phobius"/>
    </source>
</evidence>
<evidence type="ECO:0000313" key="7">
    <source>
        <dbReference type="EMBL" id="MBM7125461.1"/>
    </source>
</evidence>
<evidence type="ECO:0000259" key="6">
    <source>
        <dbReference type="Pfam" id="PF07298"/>
    </source>
</evidence>
<organism evidence="7 8">
    <name type="scientific">Dyella flava</name>
    <dbReference type="NCBI Taxonomy" id="1920170"/>
    <lineage>
        <taxon>Bacteria</taxon>
        <taxon>Pseudomonadati</taxon>
        <taxon>Pseudomonadota</taxon>
        <taxon>Gammaproteobacteria</taxon>
        <taxon>Lysobacterales</taxon>
        <taxon>Rhodanobacteraceae</taxon>
        <taxon>Dyella</taxon>
    </lineage>
</organism>
<evidence type="ECO:0000256" key="4">
    <source>
        <dbReference type="ARBA" id="ARBA00023136"/>
    </source>
</evidence>
<evidence type="ECO:0000256" key="1">
    <source>
        <dbReference type="ARBA" id="ARBA00004141"/>
    </source>
</evidence>
<evidence type="ECO:0000256" key="2">
    <source>
        <dbReference type="ARBA" id="ARBA00022692"/>
    </source>
</evidence>
<reference evidence="7" key="1">
    <citation type="submission" date="2020-10" db="EMBL/GenBank/DDBJ databases">
        <title>Phylogeny of dyella-like bacteria.</title>
        <authorList>
            <person name="Fu J."/>
        </authorList>
    </citation>
    <scope>NUCLEOTIDE SEQUENCE</scope>
    <source>
        <strain evidence="7">DHOC52</strain>
    </source>
</reference>
<feature type="transmembrane region" description="Helical" evidence="5">
    <location>
        <begin position="71"/>
        <end position="91"/>
    </location>
</feature>
<keyword evidence="4 5" id="KW-0472">Membrane</keyword>
<gene>
    <name evidence="7" type="ORF">ISP19_08720</name>
</gene>
<name>A0ABS2K2S9_9GAMM</name>
<dbReference type="InterPro" id="IPR009915">
    <property type="entry name" value="NnrU_dom"/>
</dbReference>
<comment type="caution">
    <text evidence="7">The sequence shown here is derived from an EMBL/GenBank/DDBJ whole genome shotgun (WGS) entry which is preliminary data.</text>
</comment>
<feature type="transmembrane region" description="Helical" evidence="5">
    <location>
        <begin position="164"/>
        <end position="188"/>
    </location>
</feature>
<feature type="transmembrane region" description="Helical" evidence="5">
    <location>
        <begin position="40"/>
        <end position="59"/>
    </location>
</feature>
<dbReference type="Pfam" id="PF07298">
    <property type="entry name" value="NnrU"/>
    <property type="match status" value="1"/>
</dbReference>
<dbReference type="RefSeq" id="WP_204680986.1">
    <property type="nucleotide sequence ID" value="NZ_BSNR01000015.1"/>
</dbReference>
<protein>
    <submittedName>
        <fullName evidence="7">NnrU family protein</fullName>
    </submittedName>
</protein>
<evidence type="ECO:0000313" key="8">
    <source>
        <dbReference type="Proteomes" id="UP001430149"/>
    </source>
</evidence>
<feature type="domain" description="NnrU" evidence="6">
    <location>
        <begin position="3"/>
        <end position="190"/>
    </location>
</feature>
<keyword evidence="3 5" id="KW-1133">Transmembrane helix</keyword>